<comment type="caution">
    <text evidence="1">The sequence shown here is derived from an EMBL/GenBank/DDBJ whole genome shotgun (WGS) entry which is preliminary data.</text>
</comment>
<organism evidence="1 2">
    <name type="scientific">Chryseobacterium arthrosphaerae</name>
    <dbReference type="NCBI Taxonomy" id="651561"/>
    <lineage>
        <taxon>Bacteria</taxon>
        <taxon>Pseudomonadati</taxon>
        <taxon>Bacteroidota</taxon>
        <taxon>Flavobacteriia</taxon>
        <taxon>Flavobacteriales</taxon>
        <taxon>Weeksellaceae</taxon>
        <taxon>Chryseobacterium group</taxon>
        <taxon>Chryseobacterium</taxon>
    </lineage>
</organism>
<sequence length="394" mass="46013">MIPKYRKQFNQEFSQEKYQQLKDILKQKGGIEPTFRISESPLFLTKAFEAKLLDASESIISQIKALPAETLQKAIPDNCRVPNDTDQPHFFTIDFGICKSENGDIEPQLIELQAFPSLYAFQKVFEETFCEVYPFLSEIRNPMPHETFKNYLKELIVGDENPENVVLLEIFPEKQKTAIDFALTEQLLGIKTVCLTQVKKEGKKLYYEHDGQLIQIKRIYNRVIFDELDRIPDLKTEFDFREEAEVEWVTHPNWFFKISKFLLPLLKHQFVPKSYFLHEFPENENLDNFVLKPLFSFAGSGVNLNPTKEITDAIDDKENYILQRKVTYEPIFEDINGEFSKAEIRLLYIWKESDERPVLLENLGRMTKAAMVNVDFNKKDAIWIGSSNAFFAEG</sequence>
<dbReference type="RefSeq" id="WP_065399654.1">
    <property type="nucleotide sequence ID" value="NZ_MAYG01000001.1"/>
</dbReference>
<dbReference type="EMBL" id="MAYG01000001">
    <property type="protein sequence ID" value="OCA75702.1"/>
    <property type="molecule type" value="Genomic_DNA"/>
</dbReference>
<dbReference type="Proteomes" id="UP000093432">
    <property type="component" value="Unassembled WGS sequence"/>
</dbReference>
<dbReference type="AlphaFoldDB" id="A0A1B8ZVT4"/>
<protein>
    <recommendedName>
        <fullName evidence="3">Circularly permuted type 2 ATP-grasp protein</fullName>
    </recommendedName>
</protein>
<gene>
    <name evidence="1" type="ORF">BBI00_07060</name>
</gene>
<accession>A0A1B8ZVT4</accession>
<dbReference type="OrthoDB" id="108192at2"/>
<name>A0A1B8ZVT4_9FLAO</name>
<proteinExistence type="predicted"/>
<evidence type="ECO:0008006" key="3">
    <source>
        <dbReference type="Google" id="ProtNLM"/>
    </source>
</evidence>
<evidence type="ECO:0000313" key="2">
    <source>
        <dbReference type="Proteomes" id="UP000093432"/>
    </source>
</evidence>
<dbReference type="SUPFAM" id="SSF56059">
    <property type="entry name" value="Glutathione synthetase ATP-binding domain-like"/>
    <property type="match status" value="1"/>
</dbReference>
<dbReference type="STRING" id="651561.BBI00_07060"/>
<evidence type="ECO:0000313" key="1">
    <source>
        <dbReference type="EMBL" id="OCA75702.1"/>
    </source>
</evidence>
<reference evidence="2" key="1">
    <citation type="submission" date="2016-07" db="EMBL/GenBank/DDBJ databases">
        <authorList>
            <person name="Florea S."/>
            <person name="Webb J.S."/>
            <person name="Jaromczyk J."/>
            <person name="Schardl C.L."/>
        </authorList>
    </citation>
    <scope>NUCLEOTIDE SEQUENCE [LARGE SCALE GENOMIC DNA]</scope>
    <source>
        <strain evidence="2">CC-VM-7</strain>
    </source>
</reference>